<evidence type="ECO:0000256" key="1">
    <source>
        <dbReference type="ARBA" id="ARBA00004141"/>
    </source>
</evidence>
<feature type="transmembrane region" description="Helical" evidence="10">
    <location>
        <begin position="833"/>
        <end position="856"/>
    </location>
</feature>
<dbReference type="InterPro" id="IPR002455">
    <property type="entry name" value="GPCR3_GABA-B"/>
</dbReference>
<evidence type="ECO:0000256" key="9">
    <source>
        <dbReference type="SAM" id="MobiDB-lite"/>
    </source>
</evidence>
<dbReference type="EMBL" id="CAICTM010001776">
    <property type="protein sequence ID" value="CAB9526106.1"/>
    <property type="molecule type" value="Genomic_DNA"/>
</dbReference>
<feature type="compositionally biased region" description="Low complexity" evidence="9">
    <location>
        <begin position="99"/>
        <end position="114"/>
    </location>
</feature>
<feature type="transmembrane region" description="Helical" evidence="10">
    <location>
        <begin position="654"/>
        <end position="675"/>
    </location>
</feature>
<feature type="domain" description="G-protein coupled receptors family 3 profile" evidence="11">
    <location>
        <begin position="688"/>
        <end position="887"/>
    </location>
</feature>
<keyword evidence="3 10" id="KW-1133">Transmembrane helix</keyword>
<protein>
    <submittedName>
        <fullName evidence="12">Gamma-aminobutyric acid (GABA) B receptor</fullName>
    </submittedName>
</protein>
<feature type="transmembrane region" description="Helical" evidence="10">
    <location>
        <begin position="795"/>
        <end position="812"/>
    </location>
</feature>
<evidence type="ECO:0000256" key="4">
    <source>
        <dbReference type="ARBA" id="ARBA00023040"/>
    </source>
</evidence>
<evidence type="ECO:0000256" key="5">
    <source>
        <dbReference type="ARBA" id="ARBA00023136"/>
    </source>
</evidence>
<evidence type="ECO:0000256" key="7">
    <source>
        <dbReference type="ARBA" id="ARBA00023180"/>
    </source>
</evidence>
<evidence type="ECO:0000259" key="11">
    <source>
        <dbReference type="PROSITE" id="PS50259"/>
    </source>
</evidence>
<accession>A0A9N8HU92</accession>
<keyword evidence="4" id="KW-0297">G-protein coupled receptor</keyword>
<dbReference type="PROSITE" id="PS50259">
    <property type="entry name" value="G_PROTEIN_RECEP_F3_4"/>
    <property type="match status" value="1"/>
</dbReference>
<feature type="transmembrane region" description="Helical" evidence="10">
    <location>
        <begin position="739"/>
        <end position="759"/>
    </location>
</feature>
<dbReference type="CDD" id="cd15047">
    <property type="entry name" value="7tmC_GABA-B-like"/>
    <property type="match status" value="1"/>
</dbReference>
<comment type="subcellular location">
    <subcellularLocation>
        <location evidence="1">Membrane</location>
        <topology evidence="1">Multi-pass membrane protein</topology>
    </subcellularLocation>
</comment>
<evidence type="ECO:0000256" key="8">
    <source>
        <dbReference type="ARBA" id="ARBA00023224"/>
    </source>
</evidence>
<dbReference type="PANTHER" id="PTHR10519:SF20">
    <property type="entry name" value="G-PROTEIN COUPLED RECEPTOR 156-RELATED"/>
    <property type="match status" value="1"/>
</dbReference>
<keyword evidence="7" id="KW-0325">Glycoprotein</keyword>
<evidence type="ECO:0000313" key="12">
    <source>
        <dbReference type="EMBL" id="CAB9526106.1"/>
    </source>
</evidence>
<feature type="transmembrane region" description="Helical" evidence="10">
    <location>
        <begin position="862"/>
        <end position="883"/>
    </location>
</feature>
<keyword evidence="6 12" id="KW-0675">Receptor</keyword>
<proteinExistence type="predicted"/>
<dbReference type="InterPro" id="IPR000337">
    <property type="entry name" value="GPCR_3"/>
</dbReference>
<evidence type="ECO:0000256" key="2">
    <source>
        <dbReference type="ARBA" id="ARBA00022692"/>
    </source>
</evidence>
<gene>
    <name evidence="12" type="ORF">SEMRO_1778_G296990.1</name>
</gene>
<organism evidence="12 13">
    <name type="scientific">Seminavis robusta</name>
    <dbReference type="NCBI Taxonomy" id="568900"/>
    <lineage>
        <taxon>Eukaryota</taxon>
        <taxon>Sar</taxon>
        <taxon>Stramenopiles</taxon>
        <taxon>Ochrophyta</taxon>
        <taxon>Bacillariophyta</taxon>
        <taxon>Bacillariophyceae</taxon>
        <taxon>Bacillariophycidae</taxon>
        <taxon>Naviculales</taxon>
        <taxon>Naviculaceae</taxon>
        <taxon>Seminavis</taxon>
    </lineage>
</organism>
<dbReference type="InterPro" id="IPR017978">
    <property type="entry name" value="GPCR_3_C"/>
</dbReference>
<dbReference type="Pfam" id="PF00003">
    <property type="entry name" value="7tm_3"/>
    <property type="match status" value="1"/>
</dbReference>
<keyword evidence="2 10" id="KW-0812">Transmembrane</keyword>
<keyword evidence="5 10" id="KW-0472">Membrane</keyword>
<sequence length="1047" mass="116204">MGKRRLQAAPPGSTSTSASTASSTTSLTPFDYFYGEDSLPAHPADWTSSTVNEDSTVETPSDSDSDSTLQTDSTVTQSSTPTNDKKNSAIHYVDEDDPSATATETTTTTSATSTSKRRTREGHLLVLLPLTRDVQKEDDSRTLLEFRVYVELAAFLAHQHIQHRSGLVLPNVQRRLRDQHCDFSWTYQHYDTRFSPFHAVKGINDAYHHHHDTHKERPFAVMGAASSAVSSTLATIGAAMEIPQITSSSTASTLDRAPLAARTITSNRGDAHAIMAYFHFINVKTVSLLFLDDSWGRNYQNDFQQYAHQYNITLLHSIPYLDVNPHNLDVALNQVQQAQSRYWIGILAPSQWKPVVRKAYQWGLMGHDNPDKYQWFLPDLVELRGDAFALDANTETDIALAIHGIGMPFIQLKPNQALDRALASVATDTKLQQAFIQHHAEPHIFDNFTFTHFPGRSVFQYLTYDAVMALGITACETPGLFSAKEFYDNLRNIDFQGVSGRVRLDPVTGTRSGDAFSFEMVNLLLKDYNNNGDDAEQGDTANNKLIFFEARSSATIDLAPVLNANNNTDINNQTAFKQQPLPSITIINPFVFHDNTTTPPPELPHVEHYMNLIPIGLRVFGIALAGLVMLLSVACGLWTILYRKRYVVRAAQPFFLIAICIGTFVLSFTVVLLSFQEDMSQQTLDAGCLMIPWTLCIGYTVTIASLYSKADRINKVMNSGARRGRRQGFRRVRIKPSDVLWPAFVLLHMDLGFLVSWTFSPFRMAWHRVYIDNYDSLGRQIESYGACRPDDGSQWYLLFAIPLYLTKLLVLARATLASYHGRDLPTEFSETKYLIVALVSLCETVVLGAIPMVAVMEDPTSFFVVSTLVIVIGCLSILLPVFLPKYWQRHAKEPKGRKAISLLQAPQVANKYTWRRLEPARTLEDAECEESFRHRPSGSFSSNFGSSLSSFLASAPAPIKRISDSTAGSKGSNGTSASSSADALKAVGSAGYQLVKGPAIVAKAIIVSTFTTSSQEDTAEETLPNGRLEVLFEEEDESTRGSVVDIK</sequence>
<dbReference type="InterPro" id="IPR028082">
    <property type="entry name" value="Peripla_BP_I"/>
</dbReference>
<evidence type="ECO:0000256" key="6">
    <source>
        <dbReference type="ARBA" id="ARBA00023170"/>
    </source>
</evidence>
<comment type="caution">
    <text evidence="12">The sequence shown here is derived from an EMBL/GenBank/DDBJ whole genome shotgun (WGS) entry which is preliminary data.</text>
</comment>
<feature type="region of interest" description="Disordered" evidence="9">
    <location>
        <begin position="1"/>
        <end position="118"/>
    </location>
</feature>
<feature type="compositionally biased region" description="Low complexity" evidence="9">
    <location>
        <begin position="13"/>
        <end position="26"/>
    </location>
</feature>
<dbReference type="Pfam" id="PF01094">
    <property type="entry name" value="ANF_receptor"/>
    <property type="match status" value="1"/>
</dbReference>
<dbReference type="PRINTS" id="PR00248">
    <property type="entry name" value="GPCRMGR"/>
</dbReference>
<keyword evidence="8" id="KW-0807">Transducer</keyword>
<evidence type="ECO:0000313" key="13">
    <source>
        <dbReference type="Proteomes" id="UP001153069"/>
    </source>
</evidence>
<dbReference type="GO" id="GO:0038039">
    <property type="term" value="C:G protein-coupled receptor heterodimeric complex"/>
    <property type="evidence" value="ECO:0007669"/>
    <property type="project" value="TreeGrafter"/>
</dbReference>
<dbReference type="AlphaFoldDB" id="A0A9N8HU92"/>
<name>A0A9N8HU92_9STRA</name>
<dbReference type="Gene3D" id="3.40.50.2300">
    <property type="match status" value="2"/>
</dbReference>
<dbReference type="SUPFAM" id="SSF53822">
    <property type="entry name" value="Periplasmic binding protein-like I"/>
    <property type="match status" value="1"/>
</dbReference>
<feature type="compositionally biased region" description="Low complexity" evidence="9">
    <location>
        <begin position="53"/>
        <end position="82"/>
    </location>
</feature>
<dbReference type="InterPro" id="IPR001828">
    <property type="entry name" value="ANF_lig-bd_rcpt"/>
</dbReference>
<dbReference type="GO" id="GO:0004965">
    <property type="term" value="F:G protein-coupled GABA receptor activity"/>
    <property type="evidence" value="ECO:0007669"/>
    <property type="project" value="InterPro"/>
</dbReference>
<evidence type="ECO:0000256" key="10">
    <source>
        <dbReference type="SAM" id="Phobius"/>
    </source>
</evidence>
<feature type="transmembrane region" description="Helical" evidence="10">
    <location>
        <begin position="690"/>
        <end position="707"/>
    </location>
</feature>
<feature type="transmembrane region" description="Helical" evidence="10">
    <location>
        <begin position="619"/>
        <end position="642"/>
    </location>
</feature>
<reference evidence="12" key="1">
    <citation type="submission" date="2020-06" db="EMBL/GenBank/DDBJ databases">
        <authorList>
            <consortium name="Plant Systems Biology data submission"/>
        </authorList>
    </citation>
    <scope>NUCLEOTIDE SEQUENCE</scope>
    <source>
        <strain evidence="12">D6</strain>
    </source>
</reference>
<dbReference type="Proteomes" id="UP001153069">
    <property type="component" value="Unassembled WGS sequence"/>
</dbReference>
<evidence type="ECO:0000256" key="3">
    <source>
        <dbReference type="ARBA" id="ARBA00022989"/>
    </source>
</evidence>
<keyword evidence="13" id="KW-1185">Reference proteome</keyword>
<dbReference type="PANTHER" id="PTHR10519">
    <property type="entry name" value="GABA-B RECEPTOR"/>
    <property type="match status" value="1"/>
</dbReference>